<feature type="transmembrane region" description="Helical" evidence="1">
    <location>
        <begin position="20"/>
        <end position="43"/>
    </location>
</feature>
<feature type="domain" description="Luciferase" evidence="2">
    <location>
        <begin position="171"/>
        <end position="243"/>
    </location>
</feature>
<dbReference type="EMBL" id="LAQI01000125">
    <property type="protein sequence ID" value="KKY18521.1"/>
    <property type="molecule type" value="Genomic_DNA"/>
</dbReference>
<gene>
    <name evidence="3" type="ORF">UCDDS831_g05995</name>
</gene>
<evidence type="ECO:0000259" key="2">
    <source>
        <dbReference type="Pfam" id="PF17648"/>
    </source>
</evidence>
<keyword evidence="1" id="KW-1133">Transmembrane helix</keyword>
<dbReference type="InterPro" id="IPR040841">
    <property type="entry name" value="Luciferase_dom"/>
</dbReference>
<reference evidence="3 4" key="2">
    <citation type="submission" date="2015-05" db="EMBL/GenBank/DDBJ databases">
        <title>Distinctive expansion of gene families associated with plant cell wall degradation and secondary metabolism in the genomes of grapevine trunk pathogens.</title>
        <authorList>
            <person name="Lawrence D.P."/>
            <person name="Travadon R."/>
            <person name="Rolshausen P.E."/>
            <person name="Baumgartner K."/>
        </authorList>
    </citation>
    <scope>NUCLEOTIDE SEQUENCE [LARGE SCALE GENOMIC DNA]</scope>
    <source>
        <strain evidence="3">DS831</strain>
    </source>
</reference>
<dbReference type="Pfam" id="PF17648">
    <property type="entry name" value="Luciferase"/>
    <property type="match status" value="1"/>
</dbReference>
<keyword evidence="1" id="KW-0812">Transmembrane</keyword>
<evidence type="ECO:0000256" key="1">
    <source>
        <dbReference type="SAM" id="Phobius"/>
    </source>
</evidence>
<proteinExistence type="predicted"/>
<evidence type="ECO:0000313" key="3">
    <source>
        <dbReference type="EMBL" id="KKY18521.1"/>
    </source>
</evidence>
<name>A0A0G2E847_9PEZI</name>
<protein>
    <recommendedName>
        <fullName evidence="2">Luciferase domain-containing protein</fullName>
    </recommendedName>
</protein>
<evidence type="ECO:0000313" key="4">
    <source>
        <dbReference type="Proteomes" id="UP000034182"/>
    </source>
</evidence>
<sequence length="311" mass="33892">MSLHNALLPPVLHLRTATTPFATGPLSLMLAVILLPPAIYLVYRDYRAFLSLGAGGTPQTFLGGYLRIKLLSLFALPSPRLPAPIPADLRQNGYLTRLPARRGPRPDVVGIAPHRQTTQKAPSGTASYALLSARLRGLARDPANALLEGTSCFEKHGTGLFSRTPLTRTCRGEVCHVHGSDGSLHMTLYPADAKLVIERGWGERHPIARGGFFSRFVPRHFVMVYAPRDEAEVDVVARIVGAAVWWVSGVCVDREESGVRDDRSRSEGDAAVVENIREAGGEVNWKSGKAAPETFCLGCRQKQYARMQACS</sequence>
<dbReference type="InterPro" id="IPR048273">
    <property type="entry name" value="Luciferase"/>
</dbReference>
<keyword evidence="1" id="KW-0472">Membrane</keyword>
<dbReference type="Proteomes" id="UP000034182">
    <property type="component" value="Unassembled WGS sequence"/>
</dbReference>
<accession>A0A0G2E847</accession>
<dbReference type="PANTHER" id="PTHR38695">
    <property type="entry name" value="AMINO ACID PERMEASE_ SLC12A DOMAIN-CONTAINING PROTEIN"/>
    <property type="match status" value="1"/>
</dbReference>
<dbReference type="AlphaFoldDB" id="A0A0G2E847"/>
<comment type="caution">
    <text evidence="3">The sequence shown here is derived from an EMBL/GenBank/DDBJ whole genome shotgun (WGS) entry which is preliminary data.</text>
</comment>
<dbReference type="PANTHER" id="PTHR38695:SF1">
    <property type="entry name" value="AMINO ACID PERMEASE_ SLC12A DOMAIN-CONTAINING PROTEIN"/>
    <property type="match status" value="1"/>
</dbReference>
<reference evidence="3 4" key="1">
    <citation type="submission" date="2015-03" db="EMBL/GenBank/DDBJ databases">
        <authorList>
            <person name="Morales-Cruz A."/>
            <person name="Amrine K.C."/>
            <person name="Cantu D."/>
        </authorList>
    </citation>
    <scope>NUCLEOTIDE SEQUENCE [LARGE SCALE GENOMIC DNA]</scope>
    <source>
        <strain evidence="3">DS831</strain>
    </source>
</reference>
<organism evidence="3 4">
    <name type="scientific">Diplodia seriata</name>
    <dbReference type="NCBI Taxonomy" id="420778"/>
    <lineage>
        <taxon>Eukaryota</taxon>
        <taxon>Fungi</taxon>
        <taxon>Dikarya</taxon>
        <taxon>Ascomycota</taxon>
        <taxon>Pezizomycotina</taxon>
        <taxon>Dothideomycetes</taxon>
        <taxon>Dothideomycetes incertae sedis</taxon>
        <taxon>Botryosphaeriales</taxon>
        <taxon>Botryosphaeriaceae</taxon>
        <taxon>Diplodia</taxon>
    </lineage>
</organism>